<gene>
    <name evidence="1" type="ORF">LCGC14_2317550</name>
</gene>
<dbReference type="AlphaFoldDB" id="A0A0F9EW79"/>
<organism evidence="1">
    <name type="scientific">marine sediment metagenome</name>
    <dbReference type="NCBI Taxonomy" id="412755"/>
    <lineage>
        <taxon>unclassified sequences</taxon>
        <taxon>metagenomes</taxon>
        <taxon>ecological metagenomes</taxon>
    </lineage>
</organism>
<sequence>LILITAIEVAFLIGLFFFADRVRCNLLWCEFTKEVNSSSKIQIGFDSQNCYINNEEVNCSDIWEKEWGSG</sequence>
<proteinExistence type="predicted"/>
<reference evidence="1" key="1">
    <citation type="journal article" date="2015" name="Nature">
        <title>Complex archaea that bridge the gap between prokaryotes and eukaryotes.</title>
        <authorList>
            <person name="Spang A."/>
            <person name="Saw J.H."/>
            <person name="Jorgensen S.L."/>
            <person name="Zaremba-Niedzwiedzka K."/>
            <person name="Martijn J."/>
            <person name="Lind A.E."/>
            <person name="van Eijk R."/>
            <person name="Schleper C."/>
            <person name="Guy L."/>
            <person name="Ettema T.J."/>
        </authorList>
    </citation>
    <scope>NUCLEOTIDE SEQUENCE</scope>
</reference>
<name>A0A0F9EW79_9ZZZZ</name>
<accession>A0A0F9EW79</accession>
<feature type="non-terminal residue" evidence="1">
    <location>
        <position position="1"/>
    </location>
</feature>
<comment type="caution">
    <text evidence="1">The sequence shown here is derived from an EMBL/GenBank/DDBJ whole genome shotgun (WGS) entry which is preliminary data.</text>
</comment>
<protein>
    <submittedName>
        <fullName evidence="1">Uncharacterized protein</fullName>
    </submittedName>
</protein>
<dbReference type="EMBL" id="LAZR01033030">
    <property type="protein sequence ID" value="KKL49235.1"/>
    <property type="molecule type" value="Genomic_DNA"/>
</dbReference>
<evidence type="ECO:0000313" key="1">
    <source>
        <dbReference type="EMBL" id="KKL49235.1"/>
    </source>
</evidence>